<evidence type="ECO:0000313" key="2">
    <source>
        <dbReference type="Proteomes" id="UP001163255"/>
    </source>
</evidence>
<dbReference type="RefSeq" id="WP_262597238.1">
    <property type="nucleotide sequence ID" value="NZ_CP103300.1"/>
</dbReference>
<name>A0ABY6GTC0_9GAMM</name>
<reference evidence="1" key="1">
    <citation type="submission" date="2022-10" db="EMBL/GenBank/DDBJ databases">
        <title>Completed Genome Sequence of two octocoral isolated bacterium, Endozoicomonas euniceicola EF212T and Endozoicomonas gorgoniicola PS125T.</title>
        <authorList>
            <person name="Chiou Y.-J."/>
            <person name="Chen Y.-H."/>
        </authorList>
    </citation>
    <scope>NUCLEOTIDE SEQUENCE</scope>
    <source>
        <strain evidence="1">EF212</strain>
    </source>
</reference>
<proteinExistence type="predicted"/>
<organism evidence="1 2">
    <name type="scientific">Endozoicomonas euniceicola</name>
    <dbReference type="NCBI Taxonomy" id="1234143"/>
    <lineage>
        <taxon>Bacteria</taxon>
        <taxon>Pseudomonadati</taxon>
        <taxon>Pseudomonadota</taxon>
        <taxon>Gammaproteobacteria</taxon>
        <taxon>Oceanospirillales</taxon>
        <taxon>Endozoicomonadaceae</taxon>
        <taxon>Endozoicomonas</taxon>
    </lineage>
</organism>
<keyword evidence="2" id="KW-1185">Reference proteome</keyword>
<dbReference type="Proteomes" id="UP001163255">
    <property type="component" value="Chromosome"/>
</dbReference>
<sequence>MNEKDIDVFNEKPISKVEDSFLEKDSKCSEYDKTVKTLLKPRLAFELLEFLEKDEDKLDYIFNILPERYATLLELYGDPEAAQ</sequence>
<gene>
    <name evidence="1" type="ORF">NX720_20960</name>
</gene>
<evidence type="ECO:0000313" key="1">
    <source>
        <dbReference type="EMBL" id="UYM15298.1"/>
    </source>
</evidence>
<accession>A0ABY6GTC0</accession>
<protein>
    <submittedName>
        <fullName evidence="1">Uncharacterized protein</fullName>
    </submittedName>
</protein>
<dbReference type="EMBL" id="CP103300">
    <property type="protein sequence ID" value="UYM15298.1"/>
    <property type="molecule type" value="Genomic_DNA"/>
</dbReference>